<name>A0A9P4LZ47_9PEZI</name>
<feature type="non-terminal residue" evidence="3">
    <location>
        <position position="301"/>
    </location>
</feature>
<reference evidence="3" key="1">
    <citation type="journal article" date="2020" name="Stud. Mycol.">
        <title>101 Dothideomycetes genomes: a test case for predicting lifestyles and emergence of pathogens.</title>
        <authorList>
            <person name="Haridas S."/>
            <person name="Albert R."/>
            <person name="Binder M."/>
            <person name="Bloem J."/>
            <person name="Labutti K."/>
            <person name="Salamov A."/>
            <person name="Andreopoulos B."/>
            <person name="Baker S."/>
            <person name="Barry K."/>
            <person name="Bills G."/>
            <person name="Bluhm B."/>
            <person name="Cannon C."/>
            <person name="Castanera R."/>
            <person name="Culley D."/>
            <person name="Daum C."/>
            <person name="Ezra D."/>
            <person name="Gonzalez J."/>
            <person name="Henrissat B."/>
            <person name="Kuo A."/>
            <person name="Liang C."/>
            <person name="Lipzen A."/>
            <person name="Lutzoni F."/>
            <person name="Magnuson J."/>
            <person name="Mondo S."/>
            <person name="Nolan M."/>
            <person name="Ohm R."/>
            <person name="Pangilinan J."/>
            <person name="Park H.-J."/>
            <person name="Ramirez L."/>
            <person name="Alfaro M."/>
            <person name="Sun H."/>
            <person name="Tritt A."/>
            <person name="Yoshinaga Y."/>
            <person name="Zwiers L.-H."/>
            <person name="Turgeon B."/>
            <person name="Goodwin S."/>
            <person name="Spatafora J."/>
            <person name="Crous P."/>
            <person name="Grigoriev I."/>
        </authorList>
    </citation>
    <scope>NUCLEOTIDE SEQUENCE</scope>
    <source>
        <strain evidence="3">CBS 121410</strain>
    </source>
</reference>
<feature type="compositionally biased region" description="Basic and acidic residues" evidence="2">
    <location>
        <begin position="235"/>
        <end position="250"/>
    </location>
</feature>
<dbReference type="OrthoDB" id="434647at2759"/>
<gene>
    <name evidence="3" type="ORF">K490DRAFT_15921</name>
</gene>
<keyword evidence="4" id="KW-1185">Reference proteome</keyword>
<dbReference type="PANTHER" id="PTHR12300:SF177">
    <property type="entry name" value="PROTEIN YOP1"/>
    <property type="match status" value="1"/>
</dbReference>
<organism evidence="3 4">
    <name type="scientific">Saccharata proteae CBS 121410</name>
    <dbReference type="NCBI Taxonomy" id="1314787"/>
    <lineage>
        <taxon>Eukaryota</taxon>
        <taxon>Fungi</taxon>
        <taxon>Dikarya</taxon>
        <taxon>Ascomycota</taxon>
        <taxon>Pezizomycotina</taxon>
        <taxon>Dothideomycetes</taxon>
        <taxon>Dothideomycetes incertae sedis</taxon>
        <taxon>Botryosphaeriales</taxon>
        <taxon>Saccharataceae</taxon>
        <taxon>Saccharata</taxon>
    </lineage>
</organism>
<dbReference type="EMBL" id="ML978723">
    <property type="protein sequence ID" value="KAF2086608.1"/>
    <property type="molecule type" value="Genomic_DNA"/>
</dbReference>
<dbReference type="AlphaFoldDB" id="A0A9P4LZ47"/>
<dbReference type="GO" id="GO:0016020">
    <property type="term" value="C:membrane"/>
    <property type="evidence" value="ECO:0007669"/>
    <property type="project" value="UniProtKB-SubCell"/>
</dbReference>
<feature type="region of interest" description="Disordered" evidence="2">
    <location>
        <begin position="272"/>
        <end position="301"/>
    </location>
</feature>
<accession>A0A9P4LZ47</accession>
<evidence type="ECO:0000313" key="4">
    <source>
        <dbReference type="Proteomes" id="UP000799776"/>
    </source>
</evidence>
<feature type="region of interest" description="Disordered" evidence="2">
    <location>
        <begin position="231"/>
        <end position="250"/>
    </location>
</feature>
<protein>
    <recommendedName>
        <fullName evidence="1">Protein YOP1</fullName>
    </recommendedName>
</protein>
<evidence type="ECO:0000256" key="2">
    <source>
        <dbReference type="SAM" id="MobiDB-lite"/>
    </source>
</evidence>
<comment type="subcellular location">
    <subcellularLocation>
        <location evidence="1">Membrane</location>
        <topology evidence="1">Multi-pass membrane protein</topology>
    </subcellularLocation>
</comment>
<proteinExistence type="inferred from homology"/>
<dbReference type="InterPro" id="IPR004345">
    <property type="entry name" value="TB2_DP1_HVA22"/>
</dbReference>
<comment type="caution">
    <text evidence="3">The sequence shown here is derived from an EMBL/GenBank/DDBJ whole genome shotgun (WGS) entry which is preliminary data.</text>
</comment>
<dbReference type="PANTHER" id="PTHR12300">
    <property type="entry name" value="HVA22-LIKE PROTEINS"/>
    <property type="match status" value="1"/>
</dbReference>
<feature type="non-terminal residue" evidence="3">
    <location>
        <position position="1"/>
    </location>
</feature>
<comment type="similarity">
    <text evidence="1">Belongs to the DP1 family.</text>
</comment>
<dbReference type="Pfam" id="PF03134">
    <property type="entry name" value="TB2_DP1_HVA22"/>
    <property type="match status" value="1"/>
</dbReference>
<dbReference type="Proteomes" id="UP000799776">
    <property type="component" value="Unassembled WGS sequence"/>
</dbReference>
<sequence length="301" mass="34024">FPIFASYKALRTADPAQLTPWLMYWVVFTIAQTGEYYFSPFISWFPFYAWIRLGAYCWLVMPGSQGATMLYQQHVHPFLSRHEREIDVFISDAHENARRAGIQYLNQAIEWFKVSVLGMQPRQPSPPQSRQTSGTYVQNLISRFNMPTAREGLAAPAGDIYGLLSAALQGVSAGHGSGARELHEDLSASGHLIPPGVAGGSDADRYSYISAQRERLRTLLSAFDQEADNLQVPRSGDRTPLRERSRERYGDLGRSKSELEFDRVEYDEAEEEARERMRGMGHRTTSGGWMPWQWGGAQPPQ</sequence>
<evidence type="ECO:0000313" key="3">
    <source>
        <dbReference type="EMBL" id="KAF2086608.1"/>
    </source>
</evidence>
<evidence type="ECO:0000256" key="1">
    <source>
        <dbReference type="RuleBase" id="RU362006"/>
    </source>
</evidence>